<evidence type="ECO:0000313" key="2">
    <source>
        <dbReference type="Proteomes" id="UP000034883"/>
    </source>
</evidence>
<proteinExistence type="predicted"/>
<dbReference type="OrthoDB" id="9779699at2"/>
<dbReference type="AlphaFoldDB" id="A0A0F6SED8"/>
<name>A0A0F6SED8_9BACT</name>
<organism evidence="1 2">
    <name type="scientific">Sandaracinus amylolyticus</name>
    <dbReference type="NCBI Taxonomy" id="927083"/>
    <lineage>
        <taxon>Bacteria</taxon>
        <taxon>Pseudomonadati</taxon>
        <taxon>Myxococcota</taxon>
        <taxon>Polyangia</taxon>
        <taxon>Polyangiales</taxon>
        <taxon>Sandaracinaceae</taxon>
        <taxon>Sandaracinus</taxon>
    </lineage>
</organism>
<keyword evidence="2" id="KW-1185">Reference proteome</keyword>
<accession>A0A0F6SED8</accession>
<protein>
    <submittedName>
        <fullName evidence="1">Putative pyrimidine-degrading protein DUF1688</fullName>
    </submittedName>
</protein>
<dbReference type="KEGG" id="samy:DB32_002168"/>
<dbReference type="RefSeq" id="WP_053232298.1">
    <property type="nucleotide sequence ID" value="NZ_CP011125.1"/>
</dbReference>
<dbReference type="PANTHER" id="PTHR31687:SF3">
    <property type="entry name" value="PROTEIN URG3"/>
    <property type="match status" value="1"/>
</dbReference>
<dbReference type="PANTHER" id="PTHR31687">
    <property type="match status" value="1"/>
</dbReference>
<dbReference type="Proteomes" id="UP000034883">
    <property type="component" value="Chromosome"/>
</dbReference>
<evidence type="ECO:0000313" key="1">
    <source>
        <dbReference type="EMBL" id="AKF05019.1"/>
    </source>
</evidence>
<dbReference type="Pfam" id="PF07958">
    <property type="entry name" value="DUF1688"/>
    <property type="match status" value="1"/>
</dbReference>
<gene>
    <name evidence="1" type="ORF">DB32_002168</name>
</gene>
<dbReference type="EMBL" id="CP011125">
    <property type="protein sequence ID" value="AKF05019.1"/>
    <property type="molecule type" value="Genomic_DNA"/>
</dbReference>
<dbReference type="STRING" id="927083.DB32_002168"/>
<reference evidence="1 2" key="1">
    <citation type="submission" date="2015-03" db="EMBL/GenBank/DDBJ databases">
        <title>Genome assembly of Sandaracinus amylolyticus DSM 53668.</title>
        <authorList>
            <person name="Sharma G."/>
            <person name="Subramanian S."/>
        </authorList>
    </citation>
    <scope>NUCLEOTIDE SEQUENCE [LARGE SCALE GENOMIC DNA]</scope>
    <source>
        <strain evidence="1 2">DSM 53668</strain>
    </source>
</reference>
<sequence length="408" mass="44265">MSESDIALLRSPSTIRARCRAILDAGVRGELAQLDVRLDRMDAVVARVVRVTRAAYPDLRIPYHSRWGHFRAGKVDRVASFDREIAALDRDEQARVRFELAITSVLLDAGAGTKWRYHEASSARDYDRSEGLAVASFHMFRDGLFSGDRRSMRADAEGLDRVDAATLARGFHVSDANPMVGLDGRASLLARLGAAMRAAPRLFGADHPRLGGLYDHLRAQVDANGELPARLVLAALLEGLAPIWPGRIELGGVNLGDVWRHPHAGGEGLTKGLVPFHKLSQWLAYSLVEPLEHAGIRVTSLDELTGLAEYRNGGLFVDEGVLAPRRAEILTSPHAPGDEVIVEWRALTVALLDETATRVRAAIGKSAAELPLCNVLEGGTWAAGREIAREKREGGGPPIQVVSDGTVF</sequence>
<dbReference type="InterPro" id="IPR012469">
    <property type="entry name" value="DUF1688"/>
</dbReference>